<gene>
    <name evidence="2" type="primary">tag</name>
    <name evidence="2" type="ORF">GCM10011366_29360</name>
</gene>
<dbReference type="InterPro" id="IPR011257">
    <property type="entry name" value="DNA_glycosylase"/>
</dbReference>
<feature type="binding site" evidence="1">
    <location>
        <position position="34"/>
    </location>
    <ligand>
        <name>Zn(2+)</name>
        <dbReference type="ChEBI" id="CHEBI:29105"/>
    </ligand>
</feature>
<dbReference type="GO" id="GO:0046872">
    <property type="term" value="F:metal ion binding"/>
    <property type="evidence" value="ECO:0007669"/>
    <property type="project" value="UniProtKB-KW"/>
</dbReference>
<dbReference type="GO" id="GO:0006284">
    <property type="term" value="P:base-excision repair"/>
    <property type="evidence" value="ECO:0007669"/>
    <property type="project" value="InterPro"/>
</dbReference>
<evidence type="ECO:0000313" key="3">
    <source>
        <dbReference type="Proteomes" id="UP000605670"/>
    </source>
</evidence>
<dbReference type="SUPFAM" id="SSF48150">
    <property type="entry name" value="DNA-glycosylase"/>
    <property type="match status" value="1"/>
</dbReference>
<dbReference type="EMBL" id="BMEM01000006">
    <property type="protein sequence ID" value="GGF59630.1"/>
    <property type="molecule type" value="Genomic_DNA"/>
</dbReference>
<accession>A0A917F8B8</accession>
<protein>
    <submittedName>
        <fullName evidence="2">DNA-3-methyladenine glycosylase I</fullName>
    </submittedName>
</protein>
<dbReference type="Gene3D" id="1.10.340.30">
    <property type="entry name" value="Hypothetical protein, domain 2"/>
    <property type="match status" value="1"/>
</dbReference>
<dbReference type="GO" id="GO:0008725">
    <property type="term" value="F:DNA-3-methyladenine glycosylase activity"/>
    <property type="evidence" value="ECO:0007669"/>
    <property type="project" value="InterPro"/>
</dbReference>
<dbReference type="RefSeq" id="WP_188432063.1">
    <property type="nucleotide sequence ID" value="NZ_BAABKH010000001.1"/>
</dbReference>
<feature type="binding site" evidence="1">
    <location>
        <position position="20"/>
    </location>
    <ligand>
        <name>Zn(2+)</name>
        <dbReference type="ChEBI" id="CHEBI:29105"/>
    </ligand>
</feature>
<dbReference type="AlphaFoldDB" id="A0A917F8B8"/>
<organism evidence="2 3">
    <name type="scientific">Ornithinimicrobium tianjinense</name>
    <dbReference type="NCBI Taxonomy" id="1195761"/>
    <lineage>
        <taxon>Bacteria</taxon>
        <taxon>Bacillati</taxon>
        <taxon>Actinomycetota</taxon>
        <taxon>Actinomycetes</taxon>
        <taxon>Micrococcales</taxon>
        <taxon>Ornithinimicrobiaceae</taxon>
        <taxon>Ornithinimicrobium</taxon>
    </lineage>
</organism>
<dbReference type="Pfam" id="PF03352">
    <property type="entry name" value="Adenine_glyco"/>
    <property type="match status" value="1"/>
</dbReference>
<evidence type="ECO:0000256" key="1">
    <source>
        <dbReference type="PIRSR" id="PIRSR605019-1"/>
    </source>
</evidence>
<proteinExistence type="predicted"/>
<keyword evidence="1" id="KW-0862">Zinc</keyword>
<name>A0A917F8B8_9MICO</name>
<dbReference type="Proteomes" id="UP000605670">
    <property type="component" value="Unassembled WGS sequence"/>
</dbReference>
<keyword evidence="1" id="KW-0479">Metal-binding</keyword>
<comment type="caution">
    <text evidence="2">The sequence shown here is derived from an EMBL/GenBank/DDBJ whole genome shotgun (WGS) entry which is preliminary data.</text>
</comment>
<keyword evidence="3" id="KW-1185">Reference proteome</keyword>
<evidence type="ECO:0000313" key="2">
    <source>
        <dbReference type="EMBL" id="GGF59630.1"/>
    </source>
</evidence>
<dbReference type="PANTHER" id="PTHR30037">
    <property type="entry name" value="DNA-3-METHYLADENINE GLYCOSYLASE 1"/>
    <property type="match status" value="1"/>
</dbReference>
<reference evidence="2" key="1">
    <citation type="journal article" date="2014" name="Int. J. Syst. Evol. Microbiol.">
        <title>Complete genome sequence of Corynebacterium casei LMG S-19264T (=DSM 44701T), isolated from a smear-ripened cheese.</title>
        <authorList>
            <consortium name="US DOE Joint Genome Institute (JGI-PGF)"/>
            <person name="Walter F."/>
            <person name="Albersmeier A."/>
            <person name="Kalinowski J."/>
            <person name="Ruckert C."/>
        </authorList>
    </citation>
    <scope>NUCLEOTIDE SEQUENCE</scope>
    <source>
        <strain evidence="2">CGMCC 1.12160</strain>
    </source>
</reference>
<dbReference type="InterPro" id="IPR052891">
    <property type="entry name" value="DNA-3mA_glycosylase"/>
</dbReference>
<feature type="binding site" evidence="1">
    <location>
        <position position="193"/>
    </location>
    <ligand>
        <name>Zn(2+)</name>
        <dbReference type="ChEBI" id="CHEBI:29105"/>
    </ligand>
</feature>
<dbReference type="PANTHER" id="PTHR30037:SF4">
    <property type="entry name" value="DNA-3-METHYLADENINE GLYCOSYLASE I"/>
    <property type="match status" value="1"/>
</dbReference>
<feature type="binding site" evidence="1">
    <location>
        <position position="189"/>
    </location>
    <ligand>
        <name>Zn(2+)</name>
        <dbReference type="ChEBI" id="CHEBI:29105"/>
    </ligand>
</feature>
<dbReference type="InterPro" id="IPR005019">
    <property type="entry name" value="Adenine_glyco"/>
</dbReference>
<reference evidence="2" key="2">
    <citation type="submission" date="2020-09" db="EMBL/GenBank/DDBJ databases">
        <authorList>
            <person name="Sun Q."/>
            <person name="Zhou Y."/>
        </authorList>
    </citation>
    <scope>NUCLEOTIDE SEQUENCE</scope>
    <source>
        <strain evidence="2">CGMCC 1.12160</strain>
    </source>
</reference>
<sequence>MTIIPPHPDLAVGPDGVVRCGWPGLTHADYRDYHDREWGKPVHGETALLERLCLEGCQSGLSWLTILRKRPAFRTAFADFDADTVAAFGELDVDRLMGDESIVRNRRKIEATITNARATVALREAGGLEEMLWTHAPEPSPRPRTFADVPPQTPESELLAKRLRKAGFVQLGPTTIYAAMQACGLVDDHLVGCFRAGASRSGSRLTGGLRATS</sequence>